<dbReference type="Proteomes" id="UP000296049">
    <property type="component" value="Unassembled WGS sequence"/>
</dbReference>
<feature type="region of interest" description="Disordered" evidence="1">
    <location>
        <begin position="1"/>
        <end position="41"/>
    </location>
</feature>
<evidence type="ECO:0000313" key="2">
    <source>
        <dbReference type="EMBL" id="EOA96092.1"/>
    </source>
</evidence>
<feature type="compositionally biased region" description="Polar residues" evidence="1">
    <location>
        <begin position="1"/>
        <end position="11"/>
    </location>
</feature>
<reference evidence="3" key="1">
    <citation type="journal article" date="2013" name="Nat. Genet.">
        <title>The duck genome and transcriptome provide insight into an avian influenza virus reservoir species.</title>
        <authorList>
            <person name="Huang Y."/>
            <person name="Li Y."/>
            <person name="Burt D.W."/>
            <person name="Chen H."/>
            <person name="Zhang Y."/>
            <person name="Qian W."/>
            <person name="Kim H."/>
            <person name="Gan S."/>
            <person name="Zhao Y."/>
            <person name="Li J."/>
            <person name="Yi K."/>
            <person name="Feng H."/>
            <person name="Zhu P."/>
            <person name="Li B."/>
            <person name="Liu Q."/>
            <person name="Fairley S."/>
            <person name="Magor K.E."/>
            <person name="Du Z."/>
            <person name="Hu X."/>
            <person name="Goodman L."/>
            <person name="Tafer H."/>
            <person name="Vignal A."/>
            <person name="Lee T."/>
            <person name="Kim K.W."/>
            <person name="Sheng Z."/>
            <person name="An Y."/>
            <person name="Searle S."/>
            <person name="Herrero J."/>
            <person name="Groenen M.A."/>
            <person name="Crooijmans R.P."/>
            <person name="Faraut T."/>
            <person name="Cai Q."/>
            <person name="Webster R.G."/>
            <person name="Aldridge J.R."/>
            <person name="Warren W.C."/>
            <person name="Bartschat S."/>
            <person name="Kehr S."/>
            <person name="Marz M."/>
            <person name="Stadler P.F."/>
            <person name="Smith J."/>
            <person name="Kraus R.H."/>
            <person name="Zhao Y."/>
            <person name="Ren L."/>
            <person name="Fei J."/>
            <person name="Morisson M."/>
            <person name="Kaiser P."/>
            <person name="Griffin D.K."/>
            <person name="Rao M."/>
            <person name="Pitel F."/>
            <person name="Wang J."/>
            <person name="Li N."/>
        </authorList>
    </citation>
    <scope>NUCLEOTIDE SEQUENCE [LARGE SCALE GENOMIC DNA]</scope>
</reference>
<keyword evidence="3" id="KW-1185">Reference proteome</keyword>
<proteinExistence type="predicted"/>
<protein>
    <submittedName>
        <fullName evidence="2">Uncharacterized protein</fullName>
    </submittedName>
</protein>
<organism evidence="2 3">
    <name type="scientific">Anas platyrhynchos</name>
    <name type="common">Mallard</name>
    <name type="synonym">Anas boschas</name>
    <dbReference type="NCBI Taxonomy" id="8839"/>
    <lineage>
        <taxon>Eukaryota</taxon>
        <taxon>Metazoa</taxon>
        <taxon>Chordata</taxon>
        <taxon>Craniata</taxon>
        <taxon>Vertebrata</taxon>
        <taxon>Euteleostomi</taxon>
        <taxon>Archelosauria</taxon>
        <taxon>Archosauria</taxon>
        <taxon>Dinosauria</taxon>
        <taxon>Saurischia</taxon>
        <taxon>Theropoda</taxon>
        <taxon>Coelurosauria</taxon>
        <taxon>Aves</taxon>
        <taxon>Neognathae</taxon>
        <taxon>Galloanserae</taxon>
        <taxon>Anseriformes</taxon>
        <taxon>Anatidae</taxon>
        <taxon>Anatinae</taxon>
        <taxon>Anas</taxon>
    </lineage>
</organism>
<dbReference type="AlphaFoldDB" id="R0L715"/>
<accession>R0L715</accession>
<sequence length="106" mass="11583">MEQFRGCSSRSLKAETLIRAPEKPEIRPPSPPSLNFSEAHRRAQRHRCVHTVSQRLSPAVGGASYFRQCLPPWVPLSVAPGLGDEGHDSPRITVTSVKTVLVVMGA</sequence>
<evidence type="ECO:0000313" key="3">
    <source>
        <dbReference type="Proteomes" id="UP000296049"/>
    </source>
</evidence>
<gene>
    <name evidence="2" type="ORF">Anapl_07372</name>
</gene>
<evidence type="ECO:0000256" key="1">
    <source>
        <dbReference type="SAM" id="MobiDB-lite"/>
    </source>
</evidence>
<name>R0L715_ANAPL</name>
<dbReference type="EMBL" id="KB744077">
    <property type="protein sequence ID" value="EOA96092.1"/>
    <property type="molecule type" value="Genomic_DNA"/>
</dbReference>